<gene>
    <name evidence="3" type="ORF">LJ755_05960</name>
    <name evidence="4" type="ORF">MUK71_14955</name>
</gene>
<feature type="transmembrane region" description="Helical" evidence="2">
    <location>
        <begin position="109"/>
        <end position="132"/>
    </location>
</feature>
<keyword evidence="5" id="KW-1185">Reference proteome</keyword>
<organism evidence="3 6">
    <name type="scientific">Arthrobacter zhangbolii</name>
    <dbReference type="NCBI Taxonomy" id="2886936"/>
    <lineage>
        <taxon>Bacteria</taxon>
        <taxon>Bacillati</taxon>
        <taxon>Actinomycetota</taxon>
        <taxon>Actinomycetes</taxon>
        <taxon>Micrococcales</taxon>
        <taxon>Micrococcaceae</taxon>
        <taxon>Arthrobacter</taxon>
    </lineage>
</organism>
<name>A0A9X1S891_9MICC</name>
<evidence type="ECO:0000313" key="3">
    <source>
        <dbReference type="EMBL" id="MCC3272275.1"/>
    </source>
</evidence>
<evidence type="ECO:0000313" key="6">
    <source>
        <dbReference type="Proteomes" id="UP001155145"/>
    </source>
</evidence>
<dbReference type="Proteomes" id="UP000829758">
    <property type="component" value="Chromosome"/>
</dbReference>
<keyword evidence="2" id="KW-1133">Transmembrane helix</keyword>
<feature type="transmembrane region" description="Helical" evidence="2">
    <location>
        <begin position="188"/>
        <end position="206"/>
    </location>
</feature>
<dbReference type="Proteomes" id="UP001155145">
    <property type="component" value="Unassembled WGS sequence"/>
</dbReference>
<feature type="transmembrane region" description="Helical" evidence="2">
    <location>
        <begin position="355"/>
        <end position="377"/>
    </location>
</feature>
<feature type="transmembrane region" description="Helical" evidence="2">
    <location>
        <begin position="304"/>
        <end position="323"/>
    </location>
</feature>
<feature type="transmembrane region" description="Helical" evidence="2">
    <location>
        <begin position="239"/>
        <end position="257"/>
    </location>
</feature>
<reference evidence="3" key="1">
    <citation type="submission" date="2021-10" db="EMBL/GenBank/DDBJ databases">
        <title>Novel species in genus Arthrobacter.</title>
        <authorList>
            <person name="Liu Y."/>
        </authorList>
    </citation>
    <scope>NUCLEOTIDE SEQUENCE</scope>
    <source>
        <strain evidence="3">Zg-Y462</strain>
        <strain evidence="5">zg-Y462</strain>
    </source>
</reference>
<evidence type="ECO:0000256" key="1">
    <source>
        <dbReference type="SAM" id="MobiDB-lite"/>
    </source>
</evidence>
<feature type="compositionally biased region" description="Low complexity" evidence="1">
    <location>
        <begin position="1"/>
        <end position="17"/>
    </location>
</feature>
<feature type="region of interest" description="Disordered" evidence="1">
    <location>
        <begin position="1"/>
        <end position="34"/>
    </location>
</feature>
<feature type="transmembrane region" description="Helical" evidence="2">
    <location>
        <begin position="277"/>
        <end position="297"/>
    </location>
</feature>
<evidence type="ECO:0000313" key="4">
    <source>
        <dbReference type="EMBL" id="UON91859.1"/>
    </source>
</evidence>
<evidence type="ECO:0000256" key="2">
    <source>
        <dbReference type="SAM" id="Phobius"/>
    </source>
</evidence>
<dbReference type="EMBL" id="CP094984">
    <property type="protein sequence ID" value="UON91859.1"/>
    <property type="molecule type" value="Genomic_DNA"/>
</dbReference>
<proteinExistence type="predicted"/>
<keyword evidence="2" id="KW-0812">Transmembrane</keyword>
<dbReference type="AlphaFoldDB" id="A0A9X1S891"/>
<dbReference type="EMBL" id="JAJFZT010000003">
    <property type="protein sequence ID" value="MCC3272275.1"/>
    <property type="molecule type" value="Genomic_DNA"/>
</dbReference>
<evidence type="ECO:0000313" key="5">
    <source>
        <dbReference type="Proteomes" id="UP000829758"/>
    </source>
</evidence>
<feature type="transmembrane region" description="Helical" evidence="2">
    <location>
        <begin position="152"/>
        <end position="176"/>
    </location>
</feature>
<dbReference type="RefSeq" id="WP_227928383.1">
    <property type="nucleotide sequence ID" value="NZ_CP094984.1"/>
</dbReference>
<feature type="transmembrane region" description="Helical" evidence="2">
    <location>
        <begin position="212"/>
        <end position="232"/>
    </location>
</feature>
<keyword evidence="2" id="KW-0472">Membrane</keyword>
<protein>
    <submittedName>
        <fullName evidence="3">Uncharacterized protein</fullName>
    </submittedName>
</protein>
<accession>A0A9X1S891</accession>
<sequence>MNTDGAPRQAARPSRQAHGTSGQAHGSPAPETGRDTTALEAAYARALYAYPGSWRREQGAEMIGVLLDVARSEHRTHPTPAELINLVGNGLAARALALLGAVGRTRRNGIAFTATVLATYLALTLTLLGEWGPWVRPGTLRWRPTGEGFGESLLPLGPFTTAAAVVYLALIAGFLATLAGRRALRRTLHLSVAAAAPLVSLAGTWMEVLAPPLVPMLGVSALALLALAGNPATTTSGRLLLAVVTAGVSWGGVMLAVNRLPGGAALFFYDTDSLIAVDARSLTLAAVFLMLLAGMLLASGRRALPWTVGLAVAAVPLLVRLWSGGLLDGGLLDGGLLDGAVLDGALTGSGLPADAGWGGGFLLLAPVAAAALTAVGLRLGSIGSRRRQGLPRTT</sequence>